<dbReference type="AlphaFoldDB" id="Q2GBT5"/>
<evidence type="ECO:0000313" key="3">
    <source>
        <dbReference type="EMBL" id="ABD24688.1"/>
    </source>
</evidence>
<keyword evidence="1" id="KW-0732">Signal</keyword>
<evidence type="ECO:0000313" key="4">
    <source>
        <dbReference type="Proteomes" id="UP000009134"/>
    </source>
</evidence>
<feature type="domain" description="Alginate export" evidence="2">
    <location>
        <begin position="25"/>
        <end position="409"/>
    </location>
</feature>
<evidence type="ECO:0000256" key="1">
    <source>
        <dbReference type="SAM" id="SignalP"/>
    </source>
</evidence>
<sequence length="440" mass="47494">MHKIAISTAAMLALAPVPAFADGGPLSIGAAVRLRVESIDGQFRPGASANDTMVSLRTAVDAQYDAGPVRFGAELWDARAWGQDKASSAGTGEVNALELVQANVKVELGKRSLLTAGRFTLDLAGRRLVARQRYRNSTNAFTGAHLALADPRGGKLDLFWTMPHVRLPDDAQGIRADRVRWDRESTDLMFFGGQGTLPGVLGGTFQPYAFRLVERDSPDRLTRNRQLWTLGGRLFRQPAPGKWDHDVEAALQTGSVRRTTSASDLADLDVSAWMVHAELGRTFSAPWKPRLAALFDAASGDGAKAGRFGRFDPLFGARRFEFGPNGLYGPFARSNMVSPSLRIEVAPSKRTDAFLAWRSAWAENRRDSFGGTGVRDASGASGSLGGHQIEGRVRHWIVPGLLQVDGGAAVLLKRRLLTDAPNAPATGNTTYGYVDVTLTL</sequence>
<dbReference type="Pfam" id="PF13372">
    <property type="entry name" value="Alginate_exp"/>
    <property type="match status" value="1"/>
</dbReference>
<dbReference type="Proteomes" id="UP000009134">
    <property type="component" value="Chromosome"/>
</dbReference>
<dbReference type="STRING" id="279238.Saro_0240"/>
<dbReference type="InterPro" id="IPR053728">
    <property type="entry name" value="Alginate_Permeability_Chnl"/>
</dbReference>
<dbReference type="eggNOG" id="COG3637">
    <property type="taxonomic scope" value="Bacteria"/>
</dbReference>
<keyword evidence="4" id="KW-1185">Reference proteome</keyword>
<feature type="signal peptide" evidence="1">
    <location>
        <begin position="1"/>
        <end position="21"/>
    </location>
</feature>
<proteinExistence type="predicted"/>
<accession>Q2GBT5</accession>
<gene>
    <name evidence="3" type="ordered locus">Saro_0240</name>
</gene>
<evidence type="ECO:0000259" key="2">
    <source>
        <dbReference type="Pfam" id="PF13372"/>
    </source>
</evidence>
<dbReference type="InterPro" id="IPR025388">
    <property type="entry name" value="Alginate_export_dom"/>
</dbReference>
<reference evidence="4" key="1">
    <citation type="submission" date="2006-01" db="EMBL/GenBank/DDBJ databases">
        <title>Complete sequence of Novosphingobium aromaticivorans DSM 12444.</title>
        <authorList>
            <consortium name="US DOE Joint Genome Institute"/>
            <person name="Copeland A."/>
            <person name="Lucas S."/>
            <person name="Lapidus A."/>
            <person name="Barry K."/>
            <person name="Detter J.C."/>
            <person name="Glavina T."/>
            <person name="Hammon N."/>
            <person name="Israni S."/>
            <person name="Pitluck S."/>
            <person name="Chain P."/>
            <person name="Malfatti S."/>
            <person name="Shin M."/>
            <person name="Vergez L."/>
            <person name="Schmutz J."/>
            <person name="Larimer F."/>
            <person name="Land M."/>
            <person name="Kyrpides N."/>
            <person name="Ivanova N."/>
            <person name="Fredrickson J."/>
            <person name="Balkwill D."/>
            <person name="Romine M.F."/>
            <person name="Richardson P."/>
        </authorList>
    </citation>
    <scope>NUCLEOTIDE SEQUENCE [LARGE SCALE GENOMIC DNA]</scope>
    <source>
        <strain evidence="4">ATCC 700278 / DSM 12444 / CCUG 56034 / CIP 105152 / NBRC 16084 / F199</strain>
    </source>
</reference>
<dbReference type="HOGENOM" id="CLU_040635_0_0_5"/>
<feature type="chain" id="PRO_5004208186" description="Alginate export domain-containing protein" evidence="1">
    <location>
        <begin position="22"/>
        <end position="440"/>
    </location>
</feature>
<dbReference type="Gene3D" id="2.40.160.100">
    <property type="match status" value="1"/>
</dbReference>
<protein>
    <recommendedName>
        <fullName evidence="2">Alginate export domain-containing protein</fullName>
    </recommendedName>
</protein>
<organism evidence="3 4">
    <name type="scientific">Novosphingobium aromaticivorans (strain ATCC 700278 / DSM 12444 / CCUG 56034 / CIP 105152 / NBRC 16084 / F199)</name>
    <dbReference type="NCBI Taxonomy" id="279238"/>
    <lineage>
        <taxon>Bacteria</taxon>
        <taxon>Pseudomonadati</taxon>
        <taxon>Pseudomonadota</taxon>
        <taxon>Alphaproteobacteria</taxon>
        <taxon>Sphingomonadales</taxon>
        <taxon>Sphingomonadaceae</taxon>
        <taxon>Novosphingobium</taxon>
    </lineage>
</organism>
<dbReference type="EMBL" id="CP000248">
    <property type="protein sequence ID" value="ABD24688.1"/>
    <property type="molecule type" value="Genomic_DNA"/>
</dbReference>
<name>Q2GBT5_NOVAD</name>
<dbReference type="KEGG" id="nar:Saro_0240"/>
<dbReference type="RefSeq" id="WP_011443902.1">
    <property type="nucleotide sequence ID" value="NC_007794.1"/>
</dbReference>